<dbReference type="GO" id="GO:0005923">
    <property type="term" value="C:bicellular tight junction"/>
    <property type="evidence" value="ECO:0007669"/>
    <property type="project" value="UniProtKB-SubCell"/>
</dbReference>
<evidence type="ECO:0000256" key="12">
    <source>
        <dbReference type="ARBA" id="ARBA00023136"/>
    </source>
</evidence>
<evidence type="ECO:0000256" key="13">
    <source>
        <dbReference type="ARBA" id="ARBA00023157"/>
    </source>
</evidence>
<dbReference type="Ensembl" id="ENSVKKT00000024426.1">
    <property type="protein sequence ID" value="ENSVKKP00000023841.1"/>
    <property type="gene ID" value="ENSVKKG00000015744.1"/>
</dbReference>
<comment type="similarity">
    <text evidence="3 15">Belongs to the ELL/occludin family.</text>
</comment>
<keyword evidence="21" id="KW-1185">Reference proteome</keyword>
<dbReference type="AlphaFoldDB" id="A0A8D2LLU6"/>
<evidence type="ECO:0000256" key="9">
    <source>
        <dbReference type="ARBA" id="ARBA00022949"/>
    </source>
</evidence>
<evidence type="ECO:0000256" key="1">
    <source>
        <dbReference type="ARBA" id="ARBA00004435"/>
    </source>
</evidence>
<keyword evidence="9" id="KW-0965">Cell junction</keyword>
<dbReference type="GO" id="GO:0032968">
    <property type="term" value="P:positive regulation of transcription elongation by RNA polymerase II"/>
    <property type="evidence" value="ECO:0007669"/>
    <property type="project" value="TreeGrafter"/>
</dbReference>
<dbReference type="PRINTS" id="PR01258">
    <property type="entry name" value="OCCLUDIN"/>
</dbReference>
<dbReference type="InterPro" id="IPR008253">
    <property type="entry name" value="Marvel"/>
</dbReference>
<evidence type="ECO:0000259" key="18">
    <source>
        <dbReference type="PROSITE" id="PS51225"/>
    </source>
</evidence>
<keyword evidence="10 17" id="KW-1133">Transmembrane helix</keyword>
<feature type="domain" description="OCEL" evidence="19">
    <location>
        <begin position="381"/>
        <end position="494"/>
    </location>
</feature>
<evidence type="ECO:0000256" key="11">
    <source>
        <dbReference type="ARBA" id="ARBA00023054"/>
    </source>
</evidence>
<dbReference type="GO" id="GO:0000987">
    <property type="term" value="F:cis-regulatory region sequence-specific DNA binding"/>
    <property type="evidence" value="ECO:0007669"/>
    <property type="project" value="TreeGrafter"/>
</dbReference>
<feature type="transmembrane region" description="Helical" evidence="17">
    <location>
        <begin position="55"/>
        <end position="77"/>
    </location>
</feature>
<evidence type="ECO:0000256" key="6">
    <source>
        <dbReference type="ARBA" id="ARBA00022475"/>
    </source>
</evidence>
<dbReference type="Pfam" id="PF01284">
    <property type="entry name" value="MARVEL"/>
    <property type="match status" value="1"/>
</dbReference>
<dbReference type="PROSITE" id="PS51225">
    <property type="entry name" value="MARVEL"/>
    <property type="match status" value="1"/>
</dbReference>
<reference evidence="20" key="1">
    <citation type="submission" date="2025-08" db="UniProtKB">
        <authorList>
            <consortium name="Ensembl"/>
        </authorList>
    </citation>
    <scope>IDENTIFICATION</scope>
</reference>
<dbReference type="Pfam" id="PF07303">
    <property type="entry name" value="Occludin_ELL"/>
    <property type="match status" value="1"/>
</dbReference>
<protein>
    <recommendedName>
        <fullName evidence="4">Occludin</fullName>
    </recommendedName>
</protein>
<accession>A0A8D2LLU6</accession>
<dbReference type="InterPro" id="IPR002958">
    <property type="entry name" value="Occludin"/>
</dbReference>
<dbReference type="InterPro" id="IPR010844">
    <property type="entry name" value="Occludin_ELL"/>
</dbReference>
<dbReference type="Proteomes" id="UP000694545">
    <property type="component" value="Unplaced"/>
</dbReference>
<reference evidence="20" key="2">
    <citation type="submission" date="2025-09" db="UniProtKB">
        <authorList>
            <consortium name="Ensembl"/>
        </authorList>
    </citation>
    <scope>IDENTIFICATION</scope>
</reference>
<evidence type="ECO:0000256" key="5">
    <source>
        <dbReference type="ARBA" id="ARBA00022427"/>
    </source>
</evidence>
<dbReference type="GO" id="GO:0008023">
    <property type="term" value="C:transcription elongation factor complex"/>
    <property type="evidence" value="ECO:0007669"/>
    <property type="project" value="TreeGrafter"/>
</dbReference>
<feature type="transmembrane region" description="Helical" evidence="17">
    <location>
        <begin position="165"/>
        <end position="188"/>
    </location>
</feature>
<comment type="subcellular location">
    <subcellularLocation>
        <location evidence="1">Cell junction</location>
        <location evidence="1">Tight junction</location>
    </subcellularLocation>
    <subcellularLocation>
        <location evidence="2">Cell membrane</location>
        <topology evidence="2">Multi-pass membrane protein</topology>
    </subcellularLocation>
</comment>
<dbReference type="InterPro" id="IPR031176">
    <property type="entry name" value="ELL/occludin"/>
</dbReference>
<organism evidence="20 21">
    <name type="scientific">Varanus komodoensis</name>
    <name type="common">Komodo dragon</name>
    <dbReference type="NCBI Taxonomy" id="61221"/>
    <lineage>
        <taxon>Eukaryota</taxon>
        <taxon>Metazoa</taxon>
        <taxon>Chordata</taxon>
        <taxon>Craniata</taxon>
        <taxon>Vertebrata</taxon>
        <taxon>Euteleostomi</taxon>
        <taxon>Lepidosauria</taxon>
        <taxon>Squamata</taxon>
        <taxon>Bifurcata</taxon>
        <taxon>Unidentata</taxon>
        <taxon>Episquamata</taxon>
        <taxon>Toxicofera</taxon>
        <taxon>Anguimorpha</taxon>
        <taxon>Paleoanguimorpha</taxon>
        <taxon>Varanoidea</taxon>
        <taxon>Varanidae</taxon>
        <taxon>Varanus</taxon>
    </lineage>
</organism>
<feature type="region of interest" description="Disordered" evidence="16">
    <location>
        <begin position="315"/>
        <end position="397"/>
    </location>
</feature>
<evidence type="ECO:0000256" key="15">
    <source>
        <dbReference type="PROSITE-ProRule" id="PRU01324"/>
    </source>
</evidence>
<evidence type="ECO:0000256" key="16">
    <source>
        <dbReference type="SAM" id="MobiDB-lite"/>
    </source>
</evidence>
<dbReference type="PROSITE" id="PS51980">
    <property type="entry name" value="OCEL"/>
    <property type="match status" value="1"/>
</dbReference>
<keyword evidence="6" id="KW-1003">Cell membrane</keyword>
<name>A0A8D2LLU6_VARKO</name>
<sequence>MYSSKKPYDSPPSEYSPPGEDYACDAHSAVPGSYYIEDAPQYFYKWSSPPRVVQILEAIGVLLCLTIFACVASTLAWEYGYGYGGLYGSGMGGYYGGGLSGGMGYYGGGLGAGYGGYYGGYYGVTNPRSAGGFMIAMAVLCLVALLALAVTSLTKSSGSRSRRFYLVAIIVCAILAFLMLIASIVYIMGVNPRAQMSSSYYYSASPLLAMCNQIYSSGTYFNQYLYHYCMVDPQEAIAIVCGFLLVILLCLICFFAHKTRQKIWRFGKHNIYWNQPPAFQEGPNVEEWVSVCWAGCPLELALSPLVFSLNEGLPASRKSGEETSPAQTFSSSTLEQKARETPSKPSARRGRRRRRNPELEESQYETDYTTAMESSDEKDQDDWSSLYPPLTSDGDRQKYKQEFDADLRHYKQLCAEMDGINDQINQLSKQLDHLVEGSLQYQGVAKEYNRLKDLKRVSNPLSADSSSGGQVTCGPRSSISHQLQPACACDAESCN</sequence>
<feature type="compositionally biased region" description="Basic residues" evidence="16">
    <location>
        <begin position="346"/>
        <end position="355"/>
    </location>
</feature>
<feature type="domain" description="MARVEL" evidence="18">
    <location>
        <begin position="48"/>
        <end position="261"/>
    </location>
</feature>
<evidence type="ECO:0000256" key="3">
    <source>
        <dbReference type="ARBA" id="ARBA00009171"/>
    </source>
</evidence>
<evidence type="ECO:0000256" key="14">
    <source>
        <dbReference type="PROSITE-ProRule" id="PRU00581"/>
    </source>
</evidence>
<evidence type="ECO:0000259" key="19">
    <source>
        <dbReference type="PROSITE" id="PS51980"/>
    </source>
</evidence>
<dbReference type="GO" id="GO:0005886">
    <property type="term" value="C:plasma membrane"/>
    <property type="evidence" value="ECO:0007669"/>
    <property type="project" value="UniProtKB-SubCell"/>
</dbReference>
<evidence type="ECO:0000313" key="21">
    <source>
        <dbReference type="Proteomes" id="UP000694545"/>
    </source>
</evidence>
<dbReference type="PANTHER" id="PTHR23288">
    <property type="entry name" value="OCCLUDIN AND RNA POLYMERASE II ELONGATION FACTOR ELL"/>
    <property type="match status" value="1"/>
</dbReference>
<dbReference type="SUPFAM" id="SSF144292">
    <property type="entry name" value="occludin/ELL-like"/>
    <property type="match status" value="1"/>
</dbReference>
<dbReference type="PANTHER" id="PTHR23288:SF6">
    <property type="entry name" value="OCCLUDIN"/>
    <property type="match status" value="1"/>
</dbReference>
<dbReference type="GO" id="GO:0042795">
    <property type="term" value="P:snRNA transcription by RNA polymerase II"/>
    <property type="evidence" value="ECO:0007669"/>
    <property type="project" value="TreeGrafter"/>
</dbReference>
<keyword evidence="7" id="KW-0597">Phosphoprotein</keyword>
<feature type="compositionally biased region" description="Polar residues" evidence="16">
    <location>
        <begin position="322"/>
        <end position="335"/>
    </location>
</feature>
<dbReference type="GO" id="GO:0070830">
    <property type="term" value="P:bicellular tight junction assembly"/>
    <property type="evidence" value="ECO:0007669"/>
    <property type="project" value="InterPro"/>
</dbReference>
<keyword evidence="12 14" id="KW-0472">Membrane</keyword>
<keyword evidence="5" id="KW-0796">Tight junction</keyword>
<dbReference type="Gene3D" id="6.10.140.340">
    <property type="match status" value="1"/>
</dbReference>
<evidence type="ECO:0000256" key="2">
    <source>
        <dbReference type="ARBA" id="ARBA00004651"/>
    </source>
</evidence>
<keyword evidence="8 14" id="KW-0812">Transmembrane</keyword>
<evidence type="ECO:0000256" key="4">
    <source>
        <dbReference type="ARBA" id="ARBA00016772"/>
    </source>
</evidence>
<evidence type="ECO:0000256" key="17">
    <source>
        <dbReference type="SAM" id="Phobius"/>
    </source>
</evidence>
<evidence type="ECO:0000256" key="8">
    <source>
        <dbReference type="ARBA" id="ARBA00022692"/>
    </source>
</evidence>
<feature type="transmembrane region" description="Helical" evidence="17">
    <location>
        <begin position="130"/>
        <end position="153"/>
    </location>
</feature>
<keyword evidence="13" id="KW-1015">Disulfide bond</keyword>
<evidence type="ECO:0000256" key="7">
    <source>
        <dbReference type="ARBA" id="ARBA00022553"/>
    </source>
</evidence>
<proteinExistence type="inferred from homology"/>
<evidence type="ECO:0000313" key="20">
    <source>
        <dbReference type="Ensembl" id="ENSVKKP00000023841.1"/>
    </source>
</evidence>
<keyword evidence="11" id="KW-0175">Coiled coil</keyword>
<evidence type="ECO:0000256" key="10">
    <source>
        <dbReference type="ARBA" id="ARBA00022989"/>
    </source>
</evidence>
<feature type="transmembrane region" description="Helical" evidence="17">
    <location>
        <begin position="236"/>
        <end position="256"/>
    </location>
</feature>